<reference evidence="3 4" key="1">
    <citation type="submission" date="2019-08" db="EMBL/GenBank/DDBJ databases">
        <authorList>
            <person name="Peeters C."/>
        </authorList>
    </citation>
    <scope>NUCLEOTIDE SEQUENCE [LARGE SCALE GENOMIC DNA]</scope>
    <source>
        <strain evidence="3 4">LMG 31115</strain>
    </source>
</reference>
<dbReference type="Gene3D" id="1.20.80.10">
    <property type="match status" value="1"/>
</dbReference>
<organism evidence="3 4">
    <name type="scientific">Pandoraea iniqua</name>
    <dbReference type="NCBI Taxonomy" id="2508288"/>
    <lineage>
        <taxon>Bacteria</taxon>
        <taxon>Pseudomonadati</taxon>
        <taxon>Pseudomonadota</taxon>
        <taxon>Betaproteobacteria</taxon>
        <taxon>Burkholderiales</taxon>
        <taxon>Burkholderiaceae</taxon>
        <taxon>Pandoraea</taxon>
    </lineage>
</organism>
<dbReference type="RefSeq" id="WP_150684986.1">
    <property type="nucleotide sequence ID" value="NZ_CABPSI010000003.1"/>
</dbReference>
<dbReference type="PANTHER" id="PTHR23310:SF62">
    <property type="entry name" value="ACYL-COA BINDING PROTEIN 1, ISOFORM A"/>
    <property type="match status" value="1"/>
</dbReference>
<dbReference type="InterPro" id="IPR014352">
    <property type="entry name" value="FERM/acyl-CoA-bd_prot_sf"/>
</dbReference>
<evidence type="ECO:0000259" key="2">
    <source>
        <dbReference type="PROSITE" id="PS51228"/>
    </source>
</evidence>
<dbReference type="InterPro" id="IPR000582">
    <property type="entry name" value="Acyl-CoA-binding_protein"/>
</dbReference>
<keyword evidence="1" id="KW-0446">Lipid-binding</keyword>
<protein>
    <submittedName>
        <fullName evidence="3">Acyl-CoA-binding protein</fullName>
    </submittedName>
</protein>
<dbReference type="InterPro" id="IPR035984">
    <property type="entry name" value="Acyl-CoA-binding_sf"/>
</dbReference>
<name>A0A5E4WP54_9BURK</name>
<dbReference type="GO" id="GO:0000062">
    <property type="term" value="F:fatty-acyl-CoA binding"/>
    <property type="evidence" value="ECO:0007669"/>
    <property type="project" value="InterPro"/>
</dbReference>
<dbReference type="PROSITE" id="PS51228">
    <property type="entry name" value="ACB_2"/>
    <property type="match status" value="1"/>
</dbReference>
<dbReference type="EMBL" id="CABPSI010000003">
    <property type="protein sequence ID" value="VVE25963.1"/>
    <property type="molecule type" value="Genomic_DNA"/>
</dbReference>
<dbReference type="SUPFAM" id="SSF47027">
    <property type="entry name" value="Acyl-CoA binding protein"/>
    <property type="match status" value="1"/>
</dbReference>
<evidence type="ECO:0000313" key="3">
    <source>
        <dbReference type="EMBL" id="VVE25963.1"/>
    </source>
</evidence>
<evidence type="ECO:0000256" key="1">
    <source>
        <dbReference type="ARBA" id="ARBA00023121"/>
    </source>
</evidence>
<dbReference type="AlphaFoldDB" id="A0A5E4WP54"/>
<sequence length="86" mass="9625">MSDLQARFDEAVAQSKTLPERPDNLTLLRIYALYKQGTEGDVSGARPGAMDFVGRAKYDAWEMLKGKSKDDVQQAYVELIETLKQG</sequence>
<feature type="domain" description="ACB" evidence="2">
    <location>
        <begin position="4"/>
        <end position="86"/>
    </location>
</feature>
<dbReference type="PRINTS" id="PR00689">
    <property type="entry name" value="ACOABINDINGP"/>
</dbReference>
<proteinExistence type="predicted"/>
<gene>
    <name evidence="3" type="ORF">PIN31115_03387</name>
</gene>
<evidence type="ECO:0000313" key="4">
    <source>
        <dbReference type="Proteomes" id="UP000333828"/>
    </source>
</evidence>
<dbReference type="Pfam" id="PF00887">
    <property type="entry name" value="ACBP"/>
    <property type="match status" value="1"/>
</dbReference>
<keyword evidence="4" id="KW-1185">Reference proteome</keyword>
<accession>A0A5E4WP54</accession>
<dbReference type="Proteomes" id="UP000333828">
    <property type="component" value="Unassembled WGS sequence"/>
</dbReference>
<dbReference type="GO" id="GO:0006631">
    <property type="term" value="P:fatty acid metabolic process"/>
    <property type="evidence" value="ECO:0007669"/>
    <property type="project" value="TreeGrafter"/>
</dbReference>
<dbReference type="PANTHER" id="PTHR23310">
    <property type="entry name" value="ACYL-COA-BINDING PROTEIN, ACBP"/>
    <property type="match status" value="1"/>
</dbReference>